<dbReference type="InterPro" id="IPR047104">
    <property type="entry name" value="BLTP1_N"/>
</dbReference>
<feature type="transmembrane region" description="Helical" evidence="2">
    <location>
        <begin position="46"/>
        <end position="67"/>
    </location>
</feature>
<keyword evidence="4" id="KW-1185">Reference proteome</keyword>
<dbReference type="Pfam" id="PF20413">
    <property type="entry name" value="BLTP1_N"/>
    <property type="match status" value="1"/>
</dbReference>
<feature type="region of interest" description="Disordered" evidence="1">
    <location>
        <begin position="1707"/>
        <end position="1796"/>
    </location>
</feature>
<evidence type="ECO:0000256" key="2">
    <source>
        <dbReference type="SAM" id="Phobius"/>
    </source>
</evidence>
<dbReference type="PANTHER" id="PTHR31640:SF1">
    <property type="entry name" value="BRIDGE-LIKE LIPID TRANSFER PROTEIN FAMILY MEMBER 1"/>
    <property type="match status" value="1"/>
</dbReference>
<organism evidence="4 5">
    <name type="scientific">Plectus sambesii</name>
    <dbReference type="NCBI Taxonomy" id="2011161"/>
    <lineage>
        <taxon>Eukaryota</taxon>
        <taxon>Metazoa</taxon>
        <taxon>Ecdysozoa</taxon>
        <taxon>Nematoda</taxon>
        <taxon>Chromadorea</taxon>
        <taxon>Plectida</taxon>
        <taxon>Plectina</taxon>
        <taxon>Plectoidea</taxon>
        <taxon>Plectidae</taxon>
        <taxon>Plectus</taxon>
    </lineage>
</organism>
<dbReference type="GO" id="GO:0098793">
    <property type="term" value="C:presynapse"/>
    <property type="evidence" value="ECO:0007669"/>
    <property type="project" value="GOC"/>
</dbReference>
<feature type="domain" description="Bridge-like lipid transfer protein family member 1 N-terminal" evidence="3">
    <location>
        <begin position="42"/>
        <end position="1064"/>
    </location>
</feature>
<keyword evidence="2" id="KW-1133">Transmembrane helix</keyword>
<feature type="compositionally biased region" description="Polar residues" evidence="1">
    <location>
        <begin position="1786"/>
        <end position="1796"/>
    </location>
</feature>
<dbReference type="PANTHER" id="PTHR31640">
    <property type="entry name" value="TRANSMEMBRANE PROTEIN KIAA1109"/>
    <property type="match status" value="1"/>
</dbReference>
<proteinExistence type="predicted"/>
<keyword evidence="2" id="KW-0812">Transmembrane</keyword>
<dbReference type="Proteomes" id="UP000887566">
    <property type="component" value="Unplaced"/>
</dbReference>
<keyword evidence="2" id="KW-0472">Membrane</keyword>
<evidence type="ECO:0000256" key="1">
    <source>
        <dbReference type="SAM" id="MobiDB-lite"/>
    </source>
</evidence>
<dbReference type="WBParaSite" id="PSAMB.scaffold1866size27112.g15271.t1">
    <property type="protein sequence ID" value="PSAMB.scaffold1866size27112.g15271.t1"/>
    <property type="gene ID" value="PSAMB.scaffold1866size27112.g15271"/>
</dbReference>
<sequence length="1796" mass="201617">MTSFLDSFLSMAWNKTAALTSTSKEERNSSDDEVIVDWDTTNPQQFWLILLSLTLLITWLVFIAFYLSRVAGPVVAFVINRYLRWIGAQGRLSFGSFSLSVLGGKIMFRNAAYICDDFTLRCNDGWLIFSYWRCYGGKKLGVDDLSSESVRLHLSLNGLEFHVYNQLVYYERLARIYGLGRLLPPTDIDEKDVRTQLTPRQQRQAEQWTASLLSLLAKVRCDISSGRFVAGNSLLPTSFVVSFENTALTMTTRPPSNALAGDRFMLVVHGVTENFRAGFVKTPDYRADNCTRTERYDEPPRTMGDGFAVLQTASLEFYYNQDILGQVNEKEGVQKLDSCVPIWESIWRLGKNTVISYGPWADKQRTLLYNLFYPPEYRLVAVTELPKAGEQRTLIRHEMRISTLHDAAIDIWFMREDEVNAIHAGIKQGSNFEVSIPWLTLEDGFTSTIKGSLLRVDASTSLSYRQLIECESFEFDVICRFPRGWNAHQRWDYNFRISKMTAWLVWDHKLFLQDLFNEWAGEDPPDMCTFIPWTWKFSFVVQDFEVILAMNDQNWIDTSSSQTAENCLAAIFGRKIEIGFDLPFGEFFPEKIAMRFELYGSDGLGLGLWLPPQHTMRPVLQCLDSAAVISRRKRASLPTNSRPMWRSATEANGWSDIWSTQSATLVFKYTFHQIPNLPRSDIPPDSVTKWSPPPITSPDQLAADHLSVEVDIGPSQVRLSGLIVKLIFIFKENYFGLFENLTDITSLDEQSVKMAYGPVEPGDLARCRPFHVTVSLMLHNVEGHCLMHTPHRDSPMGAQVGDPCPVVFLEQLALEIDKRHSETILQVGLSPAVVHFSDRDHPDGHLSLSALQFRGHGMFSSIDVPLSAPTVEYGWLMDIVLGDLDGRLHPGQLITLVEFLDTFLFMILSKEEQLATPKVFDLCQHMSPVSLCDREPQAACLSEHHLKYEFIRFAMDSLHLIVMEDMAALELNAKSARLATCNAHASVVSQNVSVMLPLLQVRQFVACDMTKFTGWLECGSVRLADTKIDLSIPVKSTPDRLERRKAFLRKHDLRTKRLRFLWNDQDGRCGCTGGCRFFADDDVFGRQFFVRKSDKLAVVKIVESSTEQLGFGQSIFRKDQRLVSSTLPTDTKEMRSSVSVEMSVDDKYFETSQLDATEEDAASLTPSDVSFHSAHEDTNVNLYSHINCPVLTSDILMGNYAKYLNHFSARPLNGALKTPSFGGASIAKWLCENHFEFVQTRAGINAINLSEDTADHKRSVGGEQRMKKLEGRHDTVEVIGSISDGVELFVSPLSVECLQRLISSSAFALNAIHPAYIVQRLHADCSLRCHRQPLVVPPSATPASDSNRFPPLQIFFVLPTVRCAVFQCGLVEKTIPYSRIEQADQLVQANVLVTISEQFRVMAATVSKKTDGSILMMPAKAETRRTHAQFLQIVSSQSTNIGIGKNVADSNFVTNWKDLSPICHQFELRQVVDAEVPEVSATLTLKNRIVAANSNVSQPPEPPPTAARESNREPPEGATIFTPREEQDEVVVKIGPLSVIFGLCQPVDSSSDNRWPLFDMLAPSISAWIHVVHRLTQSTGKVADSLSEWRQLTLAKLLTDALQCDDDRVFMPPKSSFAPAKGFGKYLRGCPSCQVLLTLLRYCSAIGVEDDYETTTMHCGELLHDARLRRKALVVLLSHWQTVVCANKDVTLLDPSLAEKFKGSRFEYGDEDTEKSTPPPDVRITIEPESTSGDVSKDGAKKAAKSEKADKVDGDRLADRRISSASKRSIESLTRPKNIRRANAGGSLSSSPRSTL</sequence>
<reference evidence="5" key="1">
    <citation type="submission" date="2022-11" db="UniProtKB">
        <authorList>
            <consortium name="WormBaseParasite"/>
        </authorList>
    </citation>
    <scope>IDENTIFICATION</scope>
</reference>
<dbReference type="InterPro" id="IPR033616">
    <property type="entry name" value="BLTP1"/>
</dbReference>
<feature type="compositionally biased region" description="Basic and acidic residues" evidence="1">
    <location>
        <begin position="1735"/>
        <end position="1762"/>
    </location>
</feature>
<accession>A0A914VDP2</accession>
<feature type="region of interest" description="Disordered" evidence="1">
    <location>
        <begin position="1493"/>
        <end position="1519"/>
    </location>
</feature>
<protein>
    <submittedName>
        <fullName evidence="5">Bridge-like lipid transfer protein family member 1 N-terminal domain-containing protein</fullName>
    </submittedName>
</protein>
<evidence type="ECO:0000259" key="3">
    <source>
        <dbReference type="Pfam" id="PF20413"/>
    </source>
</evidence>
<evidence type="ECO:0000313" key="5">
    <source>
        <dbReference type="WBParaSite" id="PSAMB.scaffold1866size27112.g15271.t1"/>
    </source>
</evidence>
<dbReference type="GO" id="GO:0048488">
    <property type="term" value="P:synaptic vesicle endocytosis"/>
    <property type="evidence" value="ECO:0007669"/>
    <property type="project" value="TreeGrafter"/>
</dbReference>
<name>A0A914VDP2_9BILA</name>
<evidence type="ECO:0000313" key="4">
    <source>
        <dbReference type="Proteomes" id="UP000887566"/>
    </source>
</evidence>